<feature type="domain" description="RNA polymerase sigma-70 region 4" evidence="7">
    <location>
        <begin position="127"/>
        <end position="176"/>
    </location>
</feature>
<dbReference type="Gene3D" id="1.10.10.10">
    <property type="entry name" value="Winged helix-like DNA-binding domain superfamily/Winged helix DNA-binding domain"/>
    <property type="match status" value="1"/>
</dbReference>
<dbReference type="GO" id="GO:0006352">
    <property type="term" value="P:DNA-templated transcription initiation"/>
    <property type="evidence" value="ECO:0007669"/>
    <property type="project" value="InterPro"/>
</dbReference>
<dbReference type="InterPro" id="IPR036388">
    <property type="entry name" value="WH-like_DNA-bd_sf"/>
</dbReference>
<dbReference type="InterPro" id="IPR039425">
    <property type="entry name" value="RNA_pol_sigma-70-like"/>
</dbReference>
<evidence type="ECO:0000259" key="7">
    <source>
        <dbReference type="Pfam" id="PF04545"/>
    </source>
</evidence>
<evidence type="ECO:0000256" key="5">
    <source>
        <dbReference type="ARBA" id="ARBA00023163"/>
    </source>
</evidence>
<keyword evidence="2" id="KW-0805">Transcription regulation</keyword>
<dbReference type="RefSeq" id="WP_133895858.1">
    <property type="nucleotide sequence ID" value="NZ_CP165727.1"/>
</dbReference>
<protein>
    <submittedName>
        <fullName evidence="8">Sigma-70 family RNA polymerase sigma factor</fullName>
    </submittedName>
</protein>
<evidence type="ECO:0000256" key="3">
    <source>
        <dbReference type="ARBA" id="ARBA00023082"/>
    </source>
</evidence>
<sequence length="193" mass="21623">MNDLPIPTPQASENRSGEPADEFLRALYDTYGHVLMRFADRLLGGDWHRAEDVFQEAAIRAWQHAAELDPDTGALRPWLFTVVRNLVIDGYRARRTRPPEADDEGLGRLPVTDGVDRALTTHVVFDAMRDLAPFQREVLLHMYYVGRSVSQTAKVLGVPPGTVKSRTHYAMRALREGLSSRGLRGPVSADRFG</sequence>
<dbReference type="InterPro" id="IPR007627">
    <property type="entry name" value="RNA_pol_sigma70_r2"/>
</dbReference>
<dbReference type="InterPro" id="IPR013324">
    <property type="entry name" value="RNA_pol_sigma_r3/r4-like"/>
</dbReference>
<dbReference type="EMBL" id="CP165727">
    <property type="protein sequence ID" value="XDV62377.1"/>
    <property type="molecule type" value="Genomic_DNA"/>
</dbReference>
<dbReference type="InterPro" id="IPR007630">
    <property type="entry name" value="RNA_pol_sigma70_r4"/>
</dbReference>
<dbReference type="PANTHER" id="PTHR43133">
    <property type="entry name" value="RNA POLYMERASE ECF-TYPE SIGMA FACTO"/>
    <property type="match status" value="1"/>
</dbReference>
<dbReference type="PANTHER" id="PTHR43133:SF52">
    <property type="entry name" value="ECF RNA POLYMERASE SIGMA FACTOR SIGL"/>
    <property type="match status" value="1"/>
</dbReference>
<keyword evidence="5" id="KW-0804">Transcription</keyword>
<dbReference type="GO" id="GO:0016987">
    <property type="term" value="F:sigma factor activity"/>
    <property type="evidence" value="ECO:0007669"/>
    <property type="project" value="UniProtKB-KW"/>
</dbReference>
<dbReference type="Gene3D" id="1.10.1740.10">
    <property type="match status" value="1"/>
</dbReference>
<gene>
    <name evidence="8" type="ORF">AB5J51_05200</name>
</gene>
<dbReference type="CDD" id="cd06171">
    <property type="entry name" value="Sigma70_r4"/>
    <property type="match status" value="1"/>
</dbReference>
<evidence type="ECO:0000313" key="8">
    <source>
        <dbReference type="EMBL" id="XDV62377.1"/>
    </source>
</evidence>
<reference evidence="8" key="1">
    <citation type="submission" date="2024-08" db="EMBL/GenBank/DDBJ databases">
        <authorList>
            <person name="Yu S.T."/>
        </authorList>
    </citation>
    <scope>NUCLEOTIDE SEQUENCE</scope>
    <source>
        <strain evidence="8">R33</strain>
    </source>
</reference>
<keyword evidence="4" id="KW-0238">DNA-binding</keyword>
<dbReference type="Pfam" id="PF04542">
    <property type="entry name" value="Sigma70_r2"/>
    <property type="match status" value="1"/>
</dbReference>
<dbReference type="GO" id="GO:0003677">
    <property type="term" value="F:DNA binding"/>
    <property type="evidence" value="ECO:0007669"/>
    <property type="project" value="UniProtKB-KW"/>
</dbReference>
<dbReference type="SUPFAM" id="SSF88946">
    <property type="entry name" value="Sigma2 domain of RNA polymerase sigma factors"/>
    <property type="match status" value="1"/>
</dbReference>
<keyword evidence="3" id="KW-0731">Sigma factor</keyword>
<dbReference type="InterPro" id="IPR014284">
    <property type="entry name" value="RNA_pol_sigma-70_dom"/>
</dbReference>
<evidence type="ECO:0000256" key="1">
    <source>
        <dbReference type="ARBA" id="ARBA00010641"/>
    </source>
</evidence>
<evidence type="ECO:0000256" key="2">
    <source>
        <dbReference type="ARBA" id="ARBA00023015"/>
    </source>
</evidence>
<name>A0AB39Y1J3_9ACTN</name>
<feature type="domain" description="RNA polymerase sigma-70 region 2" evidence="6">
    <location>
        <begin position="27"/>
        <end position="95"/>
    </location>
</feature>
<accession>A0AB39Y1J3</accession>
<dbReference type="InterPro" id="IPR013325">
    <property type="entry name" value="RNA_pol_sigma_r2"/>
</dbReference>
<comment type="similarity">
    <text evidence="1">Belongs to the sigma-70 factor family. ECF subfamily.</text>
</comment>
<dbReference type="AlphaFoldDB" id="A0AB39Y1J3"/>
<dbReference type="NCBIfam" id="TIGR02937">
    <property type="entry name" value="sigma70-ECF"/>
    <property type="match status" value="1"/>
</dbReference>
<proteinExistence type="inferred from homology"/>
<dbReference type="Pfam" id="PF04545">
    <property type="entry name" value="Sigma70_r4"/>
    <property type="match status" value="1"/>
</dbReference>
<dbReference type="SUPFAM" id="SSF88659">
    <property type="entry name" value="Sigma3 and sigma4 domains of RNA polymerase sigma factors"/>
    <property type="match status" value="1"/>
</dbReference>
<evidence type="ECO:0000256" key="4">
    <source>
        <dbReference type="ARBA" id="ARBA00023125"/>
    </source>
</evidence>
<organism evidence="8">
    <name type="scientific">Streptomyces sp. R33</name>
    <dbReference type="NCBI Taxonomy" id="3238629"/>
    <lineage>
        <taxon>Bacteria</taxon>
        <taxon>Bacillati</taxon>
        <taxon>Actinomycetota</taxon>
        <taxon>Actinomycetes</taxon>
        <taxon>Kitasatosporales</taxon>
        <taxon>Streptomycetaceae</taxon>
        <taxon>Streptomyces</taxon>
    </lineage>
</organism>
<evidence type="ECO:0000259" key="6">
    <source>
        <dbReference type="Pfam" id="PF04542"/>
    </source>
</evidence>